<keyword evidence="1" id="KW-0812">Transmembrane</keyword>
<dbReference type="RefSeq" id="WP_390222231.1">
    <property type="nucleotide sequence ID" value="NZ_JBHTAA010000001.1"/>
</dbReference>
<dbReference type="EMBL" id="JBHTAA010000001">
    <property type="protein sequence ID" value="MFC7202946.1"/>
    <property type="molecule type" value="Genomic_DNA"/>
</dbReference>
<reference evidence="2 3" key="1">
    <citation type="journal article" date="2019" name="Int. J. Syst. Evol. Microbiol.">
        <title>The Global Catalogue of Microorganisms (GCM) 10K type strain sequencing project: providing services to taxonomists for standard genome sequencing and annotation.</title>
        <authorList>
            <consortium name="The Broad Institute Genomics Platform"/>
            <consortium name="The Broad Institute Genome Sequencing Center for Infectious Disease"/>
            <person name="Wu L."/>
            <person name="Ma J."/>
        </authorList>
    </citation>
    <scope>NUCLEOTIDE SEQUENCE [LARGE SCALE GENOMIC DNA]</scope>
    <source>
        <strain evidence="2 3">DSM 29988</strain>
    </source>
</reference>
<dbReference type="AlphaFoldDB" id="A0ABD5ZCS8"/>
<sequence>MPSADTLPPASVISWSSDASDWDGTILRYGILALLGGMALLALLLIVLITPGLLREGEYGVLMVLAASLLFGGPVSYVVVAAAVSRGELSKIFPNITAFRLGPSIAACVVGAVAIVAFVRYPSLFYAVPVLGLALLVVRWLRHGTGTLDVEAKTFTIPKNEQSSFEYSLDGLRSFSTYPVADTVVFRLRYVGTKGLSGPSVMSVPADRADEVSVALASIADESDTETGVSKTAAAVLAVFGVGFLSLAVAPWVLLQFGDLPRASRGFATYFSLFLGTFGALFVLLAVRSQR</sequence>
<gene>
    <name evidence="2" type="ORF">ACFQJC_05430</name>
</gene>
<proteinExistence type="predicted"/>
<keyword evidence="1" id="KW-0472">Membrane</keyword>
<accession>A0ABD5ZCS8</accession>
<evidence type="ECO:0000313" key="2">
    <source>
        <dbReference type="EMBL" id="MFC7202946.1"/>
    </source>
</evidence>
<evidence type="ECO:0000313" key="3">
    <source>
        <dbReference type="Proteomes" id="UP001596481"/>
    </source>
</evidence>
<dbReference type="Proteomes" id="UP001596481">
    <property type="component" value="Unassembled WGS sequence"/>
</dbReference>
<comment type="caution">
    <text evidence="2">The sequence shown here is derived from an EMBL/GenBank/DDBJ whole genome shotgun (WGS) entry which is preliminary data.</text>
</comment>
<organism evidence="2 3">
    <name type="scientific">Haloferax namakaokahaiae</name>
    <dbReference type="NCBI Taxonomy" id="1748331"/>
    <lineage>
        <taxon>Archaea</taxon>
        <taxon>Methanobacteriati</taxon>
        <taxon>Methanobacteriota</taxon>
        <taxon>Stenosarchaea group</taxon>
        <taxon>Halobacteria</taxon>
        <taxon>Halobacteriales</taxon>
        <taxon>Haloferacaceae</taxon>
        <taxon>Haloferax</taxon>
    </lineage>
</organism>
<name>A0ABD5ZCS8_9EURY</name>
<feature type="transmembrane region" description="Helical" evidence="1">
    <location>
        <begin position="97"/>
        <end position="118"/>
    </location>
</feature>
<feature type="transmembrane region" description="Helical" evidence="1">
    <location>
        <begin position="233"/>
        <end position="255"/>
    </location>
</feature>
<feature type="transmembrane region" description="Helical" evidence="1">
    <location>
        <begin position="26"/>
        <end position="49"/>
    </location>
</feature>
<protein>
    <recommendedName>
        <fullName evidence="4">PH domain-containing protein</fullName>
    </recommendedName>
</protein>
<keyword evidence="1" id="KW-1133">Transmembrane helix</keyword>
<feature type="transmembrane region" description="Helical" evidence="1">
    <location>
        <begin position="61"/>
        <end position="85"/>
    </location>
</feature>
<evidence type="ECO:0008006" key="4">
    <source>
        <dbReference type="Google" id="ProtNLM"/>
    </source>
</evidence>
<feature type="transmembrane region" description="Helical" evidence="1">
    <location>
        <begin position="124"/>
        <end position="141"/>
    </location>
</feature>
<feature type="transmembrane region" description="Helical" evidence="1">
    <location>
        <begin position="267"/>
        <end position="287"/>
    </location>
</feature>
<evidence type="ECO:0000256" key="1">
    <source>
        <dbReference type="SAM" id="Phobius"/>
    </source>
</evidence>
<keyword evidence="3" id="KW-1185">Reference proteome</keyword>